<dbReference type="AlphaFoldDB" id="R9AG53"/>
<name>R9AG53_WALI9</name>
<accession>R9AG53</accession>
<evidence type="ECO:0000313" key="3">
    <source>
        <dbReference type="Proteomes" id="UP000014064"/>
    </source>
</evidence>
<protein>
    <submittedName>
        <fullName evidence="2">Metallophosphoesterase domain-containing protein 1</fullName>
    </submittedName>
</protein>
<dbReference type="PANTHER" id="PTHR12905:SF0">
    <property type="entry name" value="CALCINEURIN-LIKE PHOSPHOESTERASE DOMAIN-CONTAINING PROTEIN"/>
    <property type="match status" value="1"/>
</dbReference>
<dbReference type="PANTHER" id="PTHR12905">
    <property type="entry name" value="METALLOPHOSPHOESTERASE"/>
    <property type="match status" value="1"/>
</dbReference>
<keyword evidence="3" id="KW-1185">Reference proteome</keyword>
<dbReference type="GO" id="GO:0016787">
    <property type="term" value="F:hydrolase activity"/>
    <property type="evidence" value="ECO:0007669"/>
    <property type="project" value="InterPro"/>
</dbReference>
<dbReference type="InterPro" id="IPR029052">
    <property type="entry name" value="Metallo-depent_PP-like"/>
</dbReference>
<dbReference type="EMBL" id="KE007231">
    <property type="protein sequence ID" value="EOR01194.1"/>
    <property type="molecule type" value="Genomic_DNA"/>
</dbReference>
<organism evidence="2 3">
    <name type="scientific">Wallemia ichthyophaga (strain EXF-994 / CBS 113033)</name>
    <dbReference type="NCBI Taxonomy" id="1299270"/>
    <lineage>
        <taxon>Eukaryota</taxon>
        <taxon>Fungi</taxon>
        <taxon>Dikarya</taxon>
        <taxon>Basidiomycota</taxon>
        <taxon>Wallemiomycotina</taxon>
        <taxon>Wallemiomycetes</taxon>
        <taxon>Wallemiales</taxon>
        <taxon>Wallemiaceae</taxon>
        <taxon>Wallemia</taxon>
    </lineage>
</organism>
<dbReference type="Pfam" id="PF00149">
    <property type="entry name" value="Metallophos"/>
    <property type="match status" value="1"/>
</dbReference>
<evidence type="ECO:0000313" key="2">
    <source>
        <dbReference type="EMBL" id="EOR01194.1"/>
    </source>
</evidence>
<dbReference type="OrthoDB" id="630188at2759"/>
<dbReference type="eggNOG" id="KOG3947">
    <property type="taxonomic scope" value="Eukaryota"/>
</dbReference>
<dbReference type="OMA" id="HTPPYGI"/>
<evidence type="ECO:0000259" key="1">
    <source>
        <dbReference type="Pfam" id="PF00149"/>
    </source>
</evidence>
<sequence>MNLVQDEFAIYFEYDLAAPPNKLPNSTRFILISDTHNRTFDIPYGEILIHAGDLSTLSNIEYGVTANWLASSSCPSKVIIAGNHDIMLLREGYPYTNGSWNLSHSDPDAIHFLCGIQGVTNGVYYLQNNTREIGIDRKTWKILGSPLYPSRRPTKHTAMKALQTVSSFEPTDVLITHGPPRNILDKTQSNLHVGCIELTDALPRLRPKLHVFGHIHESRGFQVVHYDNGDYTIHVNAANSPVGGHYVNDKDKDYNLHAVIVDIVNL</sequence>
<dbReference type="GeneID" id="20377467"/>
<dbReference type="HOGENOM" id="CLU_041441_4_0_1"/>
<dbReference type="InterPro" id="IPR004843">
    <property type="entry name" value="Calcineurin-like_PHP"/>
</dbReference>
<dbReference type="SUPFAM" id="SSF56300">
    <property type="entry name" value="Metallo-dependent phosphatases"/>
    <property type="match status" value="1"/>
</dbReference>
<dbReference type="Gene3D" id="3.60.21.10">
    <property type="match status" value="1"/>
</dbReference>
<dbReference type="KEGG" id="wic:J056_004515"/>
<feature type="domain" description="Calcineurin-like phosphoesterase" evidence="1">
    <location>
        <begin position="29"/>
        <end position="217"/>
    </location>
</feature>
<dbReference type="InterPro" id="IPR051693">
    <property type="entry name" value="UPF0046_metallophosphoest"/>
</dbReference>
<dbReference type="CDD" id="cd07379">
    <property type="entry name" value="MPP_239FB"/>
    <property type="match status" value="1"/>
</dbReference>
<gene>
    <name evidence="2" type="ORF">J056_004515</name>
</gene>
<reference evidence="3" key="1">
    <citation type="journal article" date="2013" name="BMC Genomics">
        <title>Genome and transcriptome sequencing of the halophilic fungus Wallemia ichthyophaga: haloadaptations present and absent.</title>
        <authorList>
            <person name="Zajc J."/>
            <person name="Liu Y."/>
            <person name="Dai W."/>
            <person name="Yang Z."/>
            <person name="Hu J."/>
            <person name="Gostincar C."/>
            <person name="Gunde-Cimerman N."/>
        </authorList>
    </citation>
    <scope>NUCLEOTIDE SEQUENCE [LARGE SCALE GENOMIC DNA]</scope>
    <source>
        <strain evidence="3">EXF-994 / CBS 113033</strain>
    </source>
</reference>
<dbReference type="Proteomes" id="UP000014064">
    <property type="component" value="Unassembled WGS sequence"/>
</dbReference>
<proteinExistence type="predicted"/>
<dbReference type="RefSeq" id="XP_009267985.1">
    <property type="nucleotide sequence ID" value="XM_009269710.1"/>
</dbReference>